<evidence type="ECO:0000313" key="2">
    <source>
        <dbReference type="EMBL" id="MBR0599021.1"/>
    </source>
</evidence>
<proteinExistence type="predicted"/>
<organism evidence="2 3">
    <name type="scientific">Sinanaerobacter chloroacetimidivorans</name>
    <dbReference type="NCBI Taxonomy" id="2818044"/>
    <lineage>
        <taxon>Bacteria</taxon>
        <taxon>Bacillati</taxon>
        <taxon>Bacillota</taxon>
        <taxon>Clostridia</taxon>
        <taxon>Peptostreptococcales</taxon>
        <taxon>Anaerovoracaceae</taxon>
        <taxon>Sinanaerobacter</taxon>
    </lineage>
</organism>
<name>A0A8J8B2S0_9FIRM</name>
<sequence length="51" mass="5971">MRETRKSRKTDEDNDKDKESPIKEIIEVDGKVEINGDGEYLIIEKVNQVKH</sequence>
<dbReference type="Proteomes" id="UP000675664">
    <property type="component" value="Unassembled WGS sequence"/>
</dbReference>
<accession>A0A8J8B2S0</accession>
<gene>
    <name evidence="2" type="ORF">KCX82_14120</name>
</gene>
<evidence type="ECO:0000313" key="3">
    <source>
        <dbReference type="Proteomes" id="UP000675664"/>
    </source>
</evidence>
<comment type="caution">
    <text evidence="2">The sequence shown here is derived from an EMBL/GenBank/DDBJ whole genome shotgun (WGS) entry which is preliminary data.</text>
</comment>
<protein>
    <submittedName>
        <fullName evidence="2">Uncharacterized protein</fullName>
    </submittedName>
</protein>
<dbReference type="RefSeq" id="WP_227019155.1">
    <property type="nucleotide sequence ID" value="NZ_JAGSND010000010.1"/>
</dbReference>
<feature type="region of interest" description="Disordered" evidence="1">
    <location>
        <begin position="1"/>
        <end position="22"/>
    </location>
</feature>
<evidence type="ECO:0000256" key="1">
    <source>
        <dbReference type="SAM" id="MobiDB-lite"/>
    </source>
</evidence>
<reference evidence="2" key="2">
    <citation type="submission" date="2021-04" db="EMBL/GenBank/DDBJ databases">
        <authorList>
            <person name="Liu J."/>
        </authorList>
    </citation>
    <scope>NUCLEOTIDE SEQUENCE</scope>
    <source>
        <strain evidence="2">BAD-6</strain>
    </source>
</reference>
<dbReference type="EMBL" id="JAGSND010000010">
    <property type="protein sequence ID" value="MBR0599021.1"/>
    <property type="molecule type" value="Genomic_DNA"/>
</dbReference>
<dbReference type="AlphaFoldDB" id="A0A8J8B2S0"/>
<reference evidence="2" key="1">
    <citation type="submission" date="2021-04" db="EMBL/GenBank/DDBJ databases">
        <title>Sinoanaerobacter chloroacetimidivorans sp. nov., an obligate anaerobic bacterium isolated from anaerobic sludge.</title>
        <authorList>
            <person name="Bao Y."/>
        </authorList>
    </citation>
    <scope>NUCLEOTIDE SEQUENCE</scope>
    <source>
        <strain evidence="2">BAD-6</strain>
    </source>
</reference>
<keyword evidence="3" id="KW-1185">Reference proteome</keyword>